<dbReference type="SUPFAM" id="SSF50965">
    <property type="entry name" value="Galactose oxidase, central domain"/>
    <property type="match status" value="1"/>
</dbReference>
<dbReference type="EMBL" id="PDCK01000043">
    <property type="protein sequence ID" value="PRQ29526.1"/>
    <property type="molecule type" value="Genomic_DNA"/>
</dbReference>
<evidence type="ECO:0000313" key="2">
    <source>
        <dbReference type="Proteomes" id="UP000238479"/>
    </source>
</evidence>
<proteinExistence type="predicted"/>
<evidence type="ECO:0000313" key="1">
    <source>
        <dbReference type="EMBL" id="PRQ29526.1"/>
    </source>
</evidence>
<dbReference type="AlphaFoldDB" id="A0A2P6Q5R4"/>
<sequence length="401" mass="45541">MAAPANIDDFIFQLNETKPTNIDKSTLYMCFRERMHDKSVVLVILAISLSDLLNHTEGEEGKSPCQVAYRELKRECDVLGCGVCDSQIFFVGGVGGDKMYYFDPEQPNPKMGTIRRGPQSSKIEPFVLEMNNDQRLYVLSRVPTTGSNFEVLKNPFIMEWVALPEPPYDRIGPYFCPTTDGSNIFLLGQNPHAYICHYSFSRNKWKTYSGPRSLPFTVGPPALIIQDQHSHHRILFTYEFSSRGGPDTPLFIGAYLMSPDDDANPILCLLSTLEFRRGVPSEFCGSHYQLVHCADRHIFLILYSYSPRIPDHQLSHHTDYMKICVIHLEYEFHPTRNLTNSRFLLSRRGAPHILKYSYDHGLPKKEHVCMIGAFVLLSISGDTEETGEDGFAHGDTQETQG</sequence>
<comment type="caution">
    <text evidence="1">The sequence shown here is derived from an EMBL/GenBank/DDBJ whole genome shotgun (WGS) entry which is preliminary data.</text>
</comment>
<dbReference type="InterPro" id="IPR011043">
    <property type="entry name" value="Gal_Oxase/kelch_b-propeller"/>
</dbReference>
<gene>
    <name evidence="1" type="ORF">RchiOBHm_Chr5g0014821</name>
</gene>
<accession>A0A2P6Q5R4</accession>
<name>A0A2P6Q5R4_ROSCH</name>
<dbReference type="Proteomes" id="UP000238479">
    <property type="component" value="Chromosome 5"/>
</dbReference>
<dbReference type="Gramene" id="PRQ29526">
    <property type="protein sequence ID" value="PRQ29526"/>
    <property type="gene ID" value="RchiOBHm_Chr5g0014821"/>
</dbReference>
<reference evidence="1 2" key="1">
    <citation type="journal article" date="2018" name="Nat. Genet.">
        <title>The Rosa genome provides new insights in the design of modern roses.</title>
        <authorList>
            <person name="Bendahmane M."/>
        </authorList>
    </citation>
    <scope>NUCLEOTIDE SEQUENCE [LARGE SCALE GENOMIC DNA]</scope>
    <source>
        <strain evidence="2">cv. Old Blush</strain>
    </source>
</reference>
<keyword evidence="2" id="KW-1185">Reference proteome</keyword>
<dbReference type="Pfam" id="PF07893">
    <property type="entry name" value="DUF1668"/>
    <property type="match status" value="1"/>
</dbReference>
<dbReference type="InterPro" id="IPR012871">
    <property type="entry name" value="DUF1668_ORYSA"/>
</dbReference>
<protein>
    <submittedName>
        <fullName evidence="1">Putative galactose oxidase/kelch, beta-propeller</fullName>
    </submittedName>
</protein>
<organism evidence="1 2">
    <name type="scientific">Rosa chinensis</name>
    <name type="common">China rose</name>
    <dbReference type="NCBI Taxonomy" id="74649"/>
    <lineage>
        <taxon>Eukaryota</taxon>
        <taxon>Viridiplantae</taxon>
        <taxon>Streptophyta</taxon>
        <taxon>Embryophyta</taxon>
        <taxon>Tracheophyta</taxon>
        <taxon>Spermatophyta</taxon>
        <taxon>Magnoliopsida</taxon>
        <taxon>eudicotyledons</taxon>
        <taxon>Gunneridae</taxon>
        <taxon>Pentapetalae</taxon>
        <taxon>rosids</taxon>
        <taxon>fabids</taxon>
        <taxon>Rosales</taxon>
        <taxon>Rosaceae</taxon>
        <taxon>Rosoideae</taxon>
        <taxon>Rosoideae incertae sedis</taxon>
        <taxon>Rosa</taxon>
    </lineage>
</organism>